<dbReference type="RefSeq" id="WP_129748743.1">
    <property type="nucleotide sequence ID" value="NZ_JUIV01000021.1"/>
</dbReference>
<keyword evidence="3" id="KW-0808">Transferase</keyword>
<dbReference type="Proteomes" id="UP000290433">
    <property type="component" value="Unassembled WGS sequence"/>
</dbReference>
<dbReference type="OrthoDB" id="654178at2"/>
<evidence type="ECO:0000313" key="4">
    <source>
        <dbReference type="Proteomes" id="UP000290433"/>
    </source>
</evidence>
<dbReference type="Pfam" id="PF19573">
    <property type="entry name" value="DUF6089"/>
    <property type="match status" value="1"/>
</dbReference>
<comment type="caution">
    <text evidence="3">The sequence shown here is derived from an EMBL/GenBank/DDBJ whole genome shotgun (WGS) entry which is preliminary data.</text>
</comment>
<reference evidence="3 4" key="1">
    <citation type="submission" date="2014-12" db="EMBL/GenBank/DDBJ databases">
        <title>Genome sequence of Flavobacterium anhuiense RCM74.</title>
        <authorList>
            <person name="Kim J.F."/>
            <person name="Song J.Y."/>
            <person name="Kwak M.-J."/>
            <person name="Lee S.-W."/>
        </authorList>
    </citation>
    <scope>NUCLEOTIDE SEQUENCE [LARGE SCALE GENOMIC DNA]</scope>
    <source>
        <strain evidence="3 4">RCM74</strain>
    </source>
</reference>
<gene>
    <name evidence="3" type="ORF">NU08_4049</name>
</gene>
<evidence type="ECO:0000256" key="1">
    <source>
        <dbReference type="SAM" id="SignalP"/>
    </source>
</evidence>
<dbReference type="Gene3D" id="2.40.160.20">
    <property type="match status" value="1"/>
</dbReference>
<evidence type="ECO:0000313" key="3">
    <source>
        <dbReference type="EMBL" id="RYJ36940.1"/>
    </source>
</evidence>
<dbReference type="InterPro" id="IPR011250">
    <property type="entry name" value="OMP/PagP_B-barrel"/>
</dbReference>
<dbReference type="GO" id="GO:0016301">
    <property type="term" value="F:kinase activity"/>
    <property type="evidence" value="ECO:0007669"/>
    <property type="project" value="UniProtKB-KW"/>
</dbReference>
<dbReference type="EMBL" id="JUIV01000021">
    <property type="protein sequence ID" value="RYJ36940.1"/>
    <property type="molecule type" value="Genomic_DNA"/>
</dbReference>
<feature type="signal peptide" evidence="1">
    <location>
        <begin position="1"/>
        <end position="21"/>
    </location>
</feature>
<organism evidence="3 4">
    <name type="scientific">Flavobacterium anhuiense</name>
    <dbReference type="NCBI Taxonomy" id="459526"/>
    <lineage>
        <taxon>Bacteria</taxon>
        <taxon>Pseudomonadati</taxon>
        <taxon>Bacteroidota</taxon>
        <taxon>Flavobacteriia</taxon>
        <taxon>Flavobacteriales</taxon>
        <taxon>Flavobacteriaceae</taxon>
        <taxon>Flavobacterium</taxon>
    </lineage>
</organism>
<keyword evidence="1" id="KW-0732">Signal</keyword>
<sequence>MKKIFNLLLCFFPLITLNAQINEIGVFLGGSNFVGDVGKTTYIAPEKLAFGVLYKWNRSPRHSWRFSYTQSNVSGNDFKSDETGRNQRGYRFDNDIKEFSAGLEFNFFDFNLHDDHTKITPYVFTGLNYILYDNLYRYTTSPNVIYSQKNRGSVAIPITLGVKSNITPRFVLAAEVGARYTFTDNIDGSNPNTSNPNILKFGNLNNNDWYVFSGLTLTYTFGKKPCYCAY</sequence>
<dbReference type="AlphaFoldDB" id="A0A444VTZ0"/>
<feature type="chain" id="PRO_5018996543" evidence="1">
    <location>
        <begin position="22"/>
        <end position="230"/>
    </location>
</feature>
<name>A0A444VTZ0_9FLAO</name>
<feature type="domain" description="DUF6089" evidence="2">
    <location>
        <begin position="2"/>
        <end position="229"/>
    </location>
</feature>
<proteinExistence type="predicted"/>
<evidence type="ECO:0000259" key="2">
    <source>
        <dbReference type="Pfam" id="PF19573"/>
    </source>
</evidence>
<keyword evidence="3" id="KW-0418">Kinase</keyword>
<dbReference type="InterPro" id="IPR045743">
    <property type="entry name" value="DUF6089"/>
</dbReference>
<protein>
    <submittedName>
        <fullName evidence="3">Inorganic polyphosphate/ATP-NAD kinase</fullName>
    </submittedName>
</protein>
<accession>A0A444VTZ0</accession>
<dbReference type="SUPFAM" id="SSF56925">
    <property type="entry name" value="OMPA-like"/>
    <property type="match status" value="1"/>
</dbReference>